<dbReference type="InterPro" id="IPR003395">
    <property type="entry name" value="RecF/RecN/SMC_N"/>
</dbReference>
<dbReference type="Gene3D" id="1.20.1060.20">
    <property type="match status" value="1"/>
</dbReference>
<comment type="caution">
    <text evidence="10">The sequence shown here is derived from an EMBL/GenBank/DDBJ whole genome shotgun (WGS) entry which is preliminary data.</text>
</comment>
<keyword evidence="5 7" id="KW-0175">Coiled coil</keyword>
<name>A0A1H3AIX0_ACIFE</name>
<dbReference type="InterPro" id="IPR036277">
    <property type="entry name" value="SMC_hinge_sf"/>
</dbReference>
<feature type="coiled-coil region" evidence="7">
    <location>
        <begin position="990"/>
        <end position="1024"/>
    </location>
</feature>
<dbReference type="PANTHER" id="PTHR43977">
    <property type="entry name" value="STRUCTURAL MAINTENANCE OF CHROMOSOMES PROTEIN 3"/>
    <property type="match status" value="1"/>
</dbReference>
<evidence type="ECO:0000256" key="4">
    <source>
        <dbReference type="ARBA" id="ARBA00022840"/>
    </source>
</evidence>
<dbReference type="SUPFAM" id="SSF75553">
    <property type="entry name" value="Smc hinge domain"/>
    <property type="match status" value="1"/>
</dbReference>
<comment type="subcellular location">
    <subcellularLocation>
        <location evidence="1 7">Cytoplasm</location>
    </subcellularLocation>
</comment>
<feature type="coiled-coil region" evidence="7">
    <location>
        <begin position="681"/>
        <end position="757"/>
    </location>
</feature>
<evidence type="ECO:0000256" key="1">
    <source>
        <dbReference type="ARBA" id="ARBA00004496"/>
    </source>
</evidence>
<dbReference type="GO" id="GO:0030261">
    <property type="term" value="P:chromosome condensation"/>
    <property type="evidence" value="ECO:0007669"/>
    <property type="project" value="InterPro"/>
</dbReference>
<dbReference type="Gene3D" id="3.40.50.300">
    <property type="entry name" value="P-loop containing nucleotide triphosphate hydrolases"/>
    <property type="match status" value="2"/>
</dbReference>
<evidence type="ECO:0000313" key="10">
    <source>
        <dbReference type="EMBL" id="SDX29662.1"/>
    </source>
</evidence>
<comment type="function">
    <text evidence="7">Required for chromosome condensation and partitioning.</text>
</comment>
<feature type="compositionally biased region" description="Basic and acidic residues" evidence="8">
    <location>
        <begin position="970"/>
        <end position="979"/>
    </location>
</feature>
<dbReference type="AlphaFoldDB" id="A0A1H3AIX0"/>
<feature type="region of interest" description="Disordered" evidence="8">
    <location>
        <begin position="955"/>
        <end position="979"/>
    </location>
</feature>
<dbReference type="GO" id="GO:0003677">
    <property type="term" value="F:DNA binding"/>
    <property type="evidence" value="ECO:0007669"/>
    <property type="project" value="UniProtKB-UniRule"/>
</dbReference>
<reference evidence="10 11" key="1">
    <citation type="submission" date="2016-10" db="EMBL/GenBank/DDBJ databases">
        <authorList>
            <person name="Varghese N."/>
            <person name="Submissions S."/>
        </authorList>
    </citation>
    <scope>NUCLEOTIDE SEQUENCE [LARGE SCALE GENOMIC DNA]</scope>
    <source>
        <strain evidence="10 11">WCC6</strain>
    </source>
</reference>
<feature type="binding site" evidence="7">
    <location>
        <begin position="32"/>
        <end position="39"/>
    </location>
    <ligand>
        <name>ATP</name>
        <dbReference type="ChEBI" id="CHEBI:30616"/>
    </ligand>
</feature>
<dbReference type="SUPFAM" id="SSF52540">
    <property type="entry name" value="P-loop containing nucleoside triphosphate hydrolases"/>
    <property type="match status" value="2"/>
</dbReference>
<evidence type="ECO:0000256" key="7">
    <source>
        <dbReference type="HAMAP-Rule" id="MF_01894"/>
    </source>
</evidence>
<dbReference type="GO" id="GO:0005737">
    <property type="term" value="C:cytoplasm"/>
    <property type="evidence" value="ECO:0007669"/>
    <property type="project" value="UniProtKB-SubCell"/>
</dbReference>
<comment type="similarity">
    <text evidence="7">Belongs to the SMC family.</text>
</comment>
<dbReference type="InterPro" id="IPR010935">
    <property type="entry name" value="SMC_hinge"/>
</dbReference>
<feature type="domain" description="SMC hinge" evidence="9">
    <location>
        <begin position="522"/>
        <end position="640"/>
    </location>
</feature>
<feature type="coiled-coil region" evidence="7">
    <location>
        <begin position="828"/>
        <end position="911"/>
    </location>
</feature>
<dbReference type="FunFam" id="3.40.50.300:FF:000984">
    <property type="entry name" value="Chromosome partition protein Smc"/>
    <property type="match status" value="1"/>
</dbReference>
<sequence>MRLKSFSAHGFKSFADKVNIDFGPGITAIVGPNGSGKSNISDAIRWVLGEQSVKYLRGTKMEDVIFAGSSGRRPMGMAEVDLVFDNTDHSLPVDFDEVSLQRRVFRSGDSEYIINGKNCRLKDVVALFADTGLGRGSLSIIGQNKIDEILNSRPEDRRSIFEEAAGIAKYRLRKKEALRKLDDTAANLLRIQDIQSEIENQLVPLEAAAEKARQYGEISGQLRQVKVTRLLTQLGALEGEKTRLKEKIRSLEGQLKELADLSGKLTSQEESLEQQLQDQETAYSACQEKILAREKEAAGYRSQKAVQEERIQQSRNRMDQLAKARTGLEKELARSQENLRLVTEEYDRLEETQYRSRNLLEKAAAEKETLTGLVKAGEEKLQAYQEQAFDSMRTLVMTRNKLAGIRQEQERLHRQQEQLKEKVREAEESLEGVTGALQEEKDRLETLEDRKNQLEEQALQLNRDLEQSVRAYREKEAGLDQNRRTLNQKKARLQVLSAMEREHEGFSKGVRTVLNARAAFRPKICGVVAELFSVEDAYVTALETALGGALQNIITQDARAAQDAIAYLKKVQGGRATFLPLDTLRPRALGTREKAALSCPGIIGIAGDLVRCEEAVRPAVRFLLGQVLVADNLDHAMAAARKADMRVRIVTLEGDVVYAGGSLSGGQKQQGKSFLSRKQEIRHLTEETQALEKNGEALRQEMEDLAEKGRRVKEKRQQGVEALQKIEVEKAGAVARVQQEETQKKRQQENLELLLGEKRQGAESFLALQAQAKELAPQVEAMENADVEGKKAAQALSDGLVEQRTLLEGATRRHQDALIAVNAGQSQLEALNARIQSIDQLGEKTQQEITRGEEETRQLETTIAGCEKNRAALEKKIAGLEAELAGSDSARQQFLDAREALLAQRQQLTQQGVILQGQEASIRQKLHNCEMDQVKKAAEAQHSRQQLQEAYGLTEETARQEALEGDLPEGELKKREAQAARELEELGPVNQAAQEEYQAARERYDFLKKQYQDMVQAREQLETVISGINSDMTRRFREAFKQINGYFSDCYEKLFGGGRAQLRIQDEKNLLESGIEIEAQPPGKKMRNLSLFSGGERALTVIALLFALLTYQPAPFVILDEIDAPLDETNIDRFAQFLKAYGQQTQFIVITHRKGTMEAADVLHGVTMEESGVSRVLSVKLSEVAES</sequence>
<dbReference type="Pfam" id="PF06470">
    <property type="entry name" value="SMC_hinge"/>
    <property type="match status" value="1"/>
</dbReference>
<dbReference type="InterPro" id="IPR027417">
    <property type="entry name" value="P-loop_NTPase"/>
</dbReference>
<dbReference type="NCBIfam" id="TIGR02168">
    <property type="entry name" value="SMC_prok_B"/>
    <property type="match status" value="1"/>
</dbReference>
<keyword evidence="6 7" id="KW-0238">DNA-binding</keyword>
<dbReference type="HAMAP" id="MF_01894">
    <property type="entry name" value="Smc_prok"/>
    <property type="match status" value="1"/>
</dbReference>
<evidence type="ECO:0000256" key="3">
    <source>
        <dbReference type="ARBA" id="ARBA00022741"/>
    </source>
</evidence>
<accession>A0A1H3AIX0</accession>
<gene>
    <name evidence="7" type="primary">smc</name>
    <name evidence="10" type="ORF">SAMN05216495_12038</name>
</gene>
<dbReference type="Pfam" id="PF02463">
    <property type="entry name" value="SMC_N"/>
    <property type="match status" value="1"/>
</dbReference>
<dbReference type="InterPro" id="IPR024704">
    <property type="entry name" value="SMC"/>
</dbReference>
<dbReference type="GO" id="GO:0007062">
    <property type="term" value="P:sister chromatid cohesion"/>
    <property type="evidence" value="ECO:0007669"/>
    <property type="project" value="InterPro"/>
</dbReference>
<evidence type="ECO:0000259" key="9">
    <source>
        <dbReference type="SMART" id="SM00968"/>
    </source>
</evidence>
<evidence type="ECO:0000256" key="8">
    <source>
        <dbReference type="SAM" id="MobiDB-lite"/>
    </source>
</evidence>
<evidence type="ECO:0000313" key="11">
    <source>
        <dbReference type="Proteomes" id="UP000182379"/>
    </source>
</evidence>
<dbReference type="GO" id="GO:0005524">
    <property type="term" value="F:ATP binding"/>
    <property type="evidence" value="ECO:0007669"/>
    <property type="project" value="UniProtKB-UniRule"/>
</dbReference>
<evidence type="ECO:0000256" key="2">
    <source>
        <dbReference type="ARBA" id="ARBA00022490"/>
    </source>
</evidence>
<dbReference type="GO" id="GO:0016887">
    <property type="term" value="F:ATP hydrolysis activity"/>
    <property type="evidence" value="ECO:0007669"/>
    <property type="project" value="InterPro"/>
</dbReference>
<evidence type="ECO:0000256" key="6">
    <source>
        <dbReference type="ARBA" id="ARBA00023125"/>
    </source>
</evidence>
<feature type="coiled-coil region" evidence="7">
    <location>
        <begin position="227"/>
        <end position="482"/>
    </location>
</feature>
<evidence type="ECO:0000256" key="5">
    <source>
        <dbReference type="ARBA" id="ARBA00023054"/>
    </source>
</evidence>
<dbReference type="Proteomes" id="UP000182379">
    <property type="component" value="Unassembled WGS sequence"/>
</dbReference>
<dbReference type="FunFam" id="3.40.50.300:FF:000901">
    <property type="entry name" value="Chromosome partition protein Smc"/>
    <property type="match status" value="1"/>
</dbReference>
<comment type="subunit">
    <text evidence="7">Homodimer.</text>
</comment>
<dbReference type="GO" id="GO:0007059">
    <property type="term" value="P:chromosome segregation"/>
    <property type="evidence" value="ECO:0007669"/>
    <property type="project" value="UniProtKB-UniRule"/>
</dbReference>
<dbReference type="GO" id="GO:0005694">
    <property type="term" value="C:chromosome"/>
    <property type="evidence" value="ECO:0007669"/>
    <property type="project" value="InterPro"/>
</dbReference>
<proteinExistence type="inferred from homology"/>
<protein>
    <recommendedName>
        <fullName evidence="7">Chromosome partition protein Smc</fullName>
    </recommendedName>
</protein>
<dbReference type="SMART" id="SM00968">
    <property type="entry name" value="SMC_hinge"/>
    <property type="match status" value="1"/>
</dbReference>
<keyword evidence="3 7" id="KW-0547">Nucleotide-binding</keyword>
<dbReference type="RefSeq" id="WP_074708220.1">
    <property type="nucleotide sequence ID" value="NZ_FNOP01000020.1"/>
</dbReference>
<keyword evidence="4 7" id="KW-0067">ATP-binding</keyword>
<comment type="domain">
    <text evidence="7">Contains large globular domains required for ATP hydrolysis at each terminus and a third globular domain forming a flexible hinge near the middle of the molecule. These domains are separated by coiled-coil structures.</text>
</comment>
<keyword evidence="2 7" id="KW-0963">Cytoplasm</keyword>
<organism evidence="10 11">
    <name type="scientific">Acidaminococcus fermentans</name>
    <dbReference type="NCBI Taxonomy" id="905"/>
    <lineage>
        <taxon>Bacteria</taxon>
        <taxon>Bacillati</taxon>
        <taxon>Bacillota</taxon>
        <taxon>Negativicutes</taxon>
        <taxon>Acidaminococcales</taxon>
        <taxon>Acidaminococcaceae</taxon>
        <taxon>Acidaminococcus</taxon>
    </lineage>
</organism>
<dbReference type="CDD" id="cd03278">
    <property type="entry name" value="ABC_SMC_barmotin"/>
    <property type="match status" value="1"/>
</dbReference>
<dbReference type="PIRSF" id="PIRSF005719">
    <property type="entry name" value="SMC"/>
    <property type="match status" value="1"/>
</dbReference>
<dbReference type="EMBL" id="FNOP01000020">
    <property type="protein sequence ID" value="SDX29662.1"/>
    <property type="molecule type" value="Genomic_DNA"/>
</dbReference>
<dbReference type="GO" id="GO:0006260">
    <property type="term" value="P:DNA replication"/>
    <property type="evidence" value="ECO:0007669"/>
    <property type="project" value="UniProtKB-UniRule"/>
</dbReference>
<dbReference type="Gene3D" id="3.30.70.1620">
    <property type="match status" value="1"/>
</dbReference>
<dbReference type="InterPro" id="IPR011890">
    <property type="entry name" value="SMC_prok"/>
</dbReference>